<dbReference type="PANTHER" id="PTHR10429">
    <property type="entry name" value="DNA-3-METHYLADENINE GLYCOSYLASE"/>
    <property type="match status" value="1"/>
</dbReference>
<dbReference type="CDD" id="cd00540">
    <property type="entry name" value="AAG"/>
    <property type="match status" value="1"/>
</dbReference>
<evidence type="ECO:0000256" key="1">
    <source>
        <dbReference type="ARBA" id="ARBA00000086"/>
    </source>
</evidence>
<dbReference type="InterPro" id="IPR011034">
    <property type="entry name" value="Formyl_transferase-like_C_sf"/>
</dbReference>
<comment type="subunit">
    <text evidence="9">Binds MBD1. Binds SSBP1.</text>
</comment>
<organism evidence="15 16">
    <name type="scientific">Pinctada imbricata</name>
    <name type="common">Atlantic pearl-oyster</name>
    <name type="synonym">Pinctada martensii</name>
    <dbReference type="NCBI Taxonomy" id="66713"/>
    <lineage>
        <taxon>Eukaryota</taxon>
        <taxon>Metazoa</taxon>
        <taxon>Spiralia</taxon>
        <taxon>Lophotrochozoa</taxon>
        <taxon>Mollusca</taxon>
        <taxon>Bivalvia</taxon>
        <taxon>Autobranchia</taxon>
        <taxon>Pteriomorphia</taxon>
        <taxon>Pterioida</taxon>
        <taxon>Pterioidea</taxon>
        <taxon>Pteriidae</taxon>
        <taxon>Pinctada</taxon>
    </lineage>
</organism>
<evidence type="ECO:0000256" key="12">
    <source>
        <dbReference type="ARBA" id="ARBA00078171"/>
    </source>
</evidence>
<dbReference type="Pfam" id="PF02245">
    <property type="entry name" value="Pur_DNA_glyco"/>
    <property type="match status" value="1"/>
</dbReference>
<feature type="compositionally biased region" description="Polar residues" evidence="14">
    <location>
        <begin position="70"/>
        <end position="79"/>
    </location>
</feature>
<dbReference type="GO" id="GO:0003905">
    <property type="term" value="F:alkylbase DNA N-glycosylase activity"/>
    <property type="evidence" value="ECO:0007669"/>
    <property type="project" value="UniProtKB-EC"/>
</dbReference>
<proteinExistence type="inferred from homology"/>
<dbReference type="Proteomes" id="UP001186944">
    <property type="component" value="Unassembled WGS sequence"/>
</dbReference>
<evidence type="ECO:0000256" key="11">
    <source>
        <dbReference type="ARBA" id="ARBA00076879"/>
    </source>
</evidence>
<keyword evidence="6" id="KW-0378">Hydrolase</keyword>
<dbReference type="InterPro" id="IPR003180">
    <property type="entry name" value="MPG"/>
</dbReference>
<accession>A0AA88XXZ8</accession>
<evidence type="ECO:0000256" key="9">
    <source>
        <dbReference type="ARBA" id="ARBA00066187"/>
    </source>
</evidence>
<evidence type="ECO:0000256" key="5">
    <source>
        <dbReference type="ARBA" id="ARBA00022763"/>
    </source>
</evidence>
<comment type="catalytic activity">
    <reaction evidence="1">
        <text>Hydrolysis of alkylated DNA, releasing 3-methyladenine, 3-methylguanine, 7-methylguanine and 7-methyladenine.</text>
        <dbReference type="EC" id="3.2.2.21"/>
    </reaction>
</comment>
<sequence>MCCDPRACAEAMKSRPSCASASRIPEMSSNKRKIKQNADKGGSEEKKKKCDDTEICSTKSLSSSLTSSKPTDSTANASTSDRIGSAFYQQDCESLAKALLGKRLVRLTESGERLSGVIVETEAYLGIEDKAAHSYKGKKTEKTAAMFMDPGTAYVYHIYGMYCCMNISSKGEGAAVLLRSLEAKEGLQTMEKFRSKKPSKKMKEKDLSNGPSKLCQALSIKKDQINKQDMITSKHIWLESDSDIEEEKIVISKRINIGYAEEWIDKPLRFYVLGNPSVSVRDKEAEEALSTAKS</sequence>
<evidence type="ECO:0000256" key="14">
    <source>
        <dbReference type="SAM" id="MobiDB-lite"/>
    </source>
</evidence>
<gene>
    <name evidence="15" type="ORF">FSP39_008911</name>
</gene>
<keyword evidence="16" id="KW-1185">Reference proteome</keyword>
<evidence type="ECO:0000256" key="3">
    <source>
        <dbReference type="ARBA" id="ARBA00009232"/>
    </source>
</evidence>
<keyword evidence="5" id="KW-0227">DNA damage</keyword>
<evidence type="ECO:0000256" key="7">
    <source>
        <dbReference type="ARBA" id="ARBA00023204"/>
    </source>
</evidence>
<name>A0AA88XXZ8_PINIB</name>
<comment type="caution">
    <text evidence="15">The sequence shown here is derived from an EMBL/GenBank/DDBJ whole genome shotgun (WGS) entry which is preliminary data.</text>
</comment>
<dbReference type="PANTHER" id="PTHR10429:SF0">
    <property type="entry name" value="DNA-3-METHYLADENINE GLYCOSYLASE"/>
    <property type="match status" value="1"/>
</dbReference>
<dbReference type="Gene3D" id="3.10.300.10">
    <property type="entry name" value="Methylpurine-DNA glycosylase (MPG)"/>
    <property type="match status" value="1"/>
</dbReference>
<comment type="similarity">
    <text evidence="3">Belongs to the DNA glycosylase MPG family.</text>
</comment>
<evidence type="ECO:0000256" key="8">
    <source>
        <dbReference type="ARBA" id="ARBA00033426"/>
    </source>
</evidence>
<dbReference type="SUPFAM" id="SSF50486">
    <property type="entry name" value="FMT C-terminal domain-like"/>
    <property type="match status" value="1"/>
</dbReference>
<reference evidence="15" key="1">
    <citation type="submission" date="2019-08" db="EMBL/GenBank/DDBJ databases">
        <title>The improved chromosome-level genome for the pearl oyster Pinctada fucata martensii using PacBio sequencing and Hi-C.</title>
        <authorList>
            <person name="Zheng Z."/>
        </authorList>
    </citation>
    <scope>NUCLEOTIDE SEQUENCE</scope>
    <source>
        <strain evidence="15">ZZ-2019</strain>
        <tissue evidence="15">Adductor muscle</tissue>
    </source>
</reference>
<comment type="function">
    <text evidence="2">Hydrolysis of the deoxyribose N-glycosidic bond to excise 3-methyladenine, and 7-methylguanine from the damaged DNA polymer formed by alkylation lesions.</text>
</comment>
<evidence type="ECO:0000256" key="13">
    <source>
        <dbReference type="ARBA" id="ARBA00082988"/>
    </source>
</evidence>
<evidence type="ECO:0000256" key="6">
    <source>
        <dbReference type="ARBA" id="ARBA00022801"/>
    </source>
</evidence>
<protein>
    <recommendedName>
        <fullName evidence="10">DNA-3-methyladenine glycosylase</fullName>
        <ecNumber evidence="4">3.2.2.21</ecNumber>
    </recommendedName>
    <alternativeName>
        <fullName evidence="11">3-alkyladenine DNA glycosylase</fullName>
    </alternativeName>
    <alternativeName>
        <fullName evidence="8">3-methyladenine DNA glycosidase</fullName>
    </alternativeName>
    <alternativeName>
        <fullName evidence="13">ADPG</fullName>
    </alternativeName>
    <alternativeName>
        <fullName evidence="12">N-methylpurine-DNA glycosylase</fullName>
    </alternativeName>
</protein>
<evidence type="ECO:0000313" key="16">
    <source>
        <dbReference type="Proteomes" id="UP001186944"/>
    </source>
</evidence>
<evidence type="ECO:0000256" key="4">
    <source>
        <dbReference type="ARBA" id="ARBA00012000"/>
    </source>
</evidence>
<feature type="region of interest" description="Disordered" evidence="14">
    <location>
        <begin position="13"/>
        <end position="79"/>
    </location>
</feature>
<evidence type="ECO:0000256" key="2">
    <source>
        <dbReference type="ARBA" id="ARBA00002421"/>
    </source>
</evidence>
<feature type="compositionally biased region" description="Basic and acidic residues" evidence="14">
    <location>
        <begin position="36"/>
        <end position="52"/>
    </location>
</feature>
<evidence type="ECO:0000256" key="10">
    <source>
        <dbReference type="ARBA" id="ARBA00068926"/>
    </source>
</evidence>
<dbReference type="AlphaFoldDB" id="A0AA88XXZ8"/>
<dbReference type="InterPro" id="IPR036995">
    <property type="entry name" value="MPG_sf"/>
</dbReference>
<evidence type="ECO:0000313" key="15">
    <source>
        <dbReference type="EMBL" id="KAK3090066.1"/>
    </source>
</evidence>
<dbReference type="GO" id="GO:0003677">
    <property type="term" value="F:DNA binding"/>
    <property type="evidence" value="ECO:0007669"/>
    <property type="project" value="InterPro"/>
</dbReference>
<dbReference type="HAMAP" id="MF_00527">
    <property type="entry name" value="3MGH"/>
    <property type="match status" value="1"/>
</dbReference>
<dbReference type="FunFam" id="3.10.300.10:FF:000001">
    <property type="entry name" value="Putative 3-methyladenine DNA glycosylase"/>
    <property type="match status" value="1"/>
</dbReference>
<feature type="compositionally biased region" description="Low complexity" evidence="14">
    <location>
        <begin position="57"/>
        <end position="69"/>
    </location>
</feature>
<dbReference type="EMBL" id="VSWD01000010">
    <property type="protein sequence ID" value="KAK3090066.1"/>
    <property type="molecule type" value="Genomic_DNA"/>
</dbReference>
<dbReference type="EC" id="3.2.2.21" evidence="4"/>
<dbReference type="NCBIfam" id="TIGR00567">
    <property type="entry name" value="3mg"/>
    <property type="match status" value="1"/>
</dbReference>
<keyword evidence="7" id="KW-0234">DNA repair</keyword>
<dbReference type="GO" id="GO:0006284">
    <property type="term" value="P:base-excision repair"/>
    <property type="evidence" value="ECO:0007669"/>
    <property type="project" value="InterPro"/>
</dbReference>